<keyword evidence="3" id="KW-1185">Reference proteome</keyword>
<feature type="region of interest" description="Disordered" evidence="1">
    <location>
        <begin position="59"/>
        <end position="128"/>
    </location>
</feature>
<evidence type="ECO:0000313" key="2">
    <source>
        <dbReference type="EnsemblPlants" id="Zm00001eb267650_P001"/>
    </source>
</evidence>
<dbReference type="Gramene" id="Zm00001eb267650_T001">
    <property type="protein sequence ID" value="Zm00001eb267650_P001"/>
    <property type="gene ID" value="Zm00001eb267650"/>
</dbReference>
<dbReference type="InParanoid" id="A0A804PSC1"/>
<protein>
    <submittedName>
        <fullName evidence="2">Uncharacterized protein</fullName>
    </submittedName>
</protein>
<dbReference type="AlphaFoldDB" id="A0A804PSC1"/>
<reference evidence="2" key="3">
    <citation type="submission" date="2021-05" db="UniProtKB">
        <authorList>
            <consortium name="EnsemblPlants"/>
        </authorList>
    </citation>
    <scope>IDENTIFICATION</scope>
    <source>
        <strain evidence="2">cv. B73</strain>
    </source>
</reference>
<dbReference type="EnsemblPlants" id="Zm00001eb267650_T001">
    <property type="protein sequence ID" value="Zm00001eb267650_P001"/>
    <property type="gene ID" value="Zm00001eb267650"/>
</dbReference>
<reference evidence="3" key="1">
    <citation type="journal article" date="2009" name="Science">
        <title>The B73 maize genome: complexity, diversity, and dynamics.</title>
        <authorList>
            <person name="Schnable P.S."/>
            <person name="Ware D."/>
            <person name="Fulton R.S."/>
            <person name="Stein J.C."/>
            <person name="Wei F."/>
            <person name="Pasternak S."/>
            <person name="Liang C."/>
            <person name="Zhang J."/>
            <person name="Fulton L."/>
            <person name="Graves T.A."/>
            <person name="Minx P."/>
            <person name="Reily A.D."/>
            <person name="Courtney L."/>
            <person name="Kruchowski S.S."/>
            <person name="Tomlinson C."/>
            <person name="Strong C."/>
            <person name="Delehaunty K."/>
            <person name="Fronick C."/>
            <person name="Courtney B."/>
            <person name="Rock S.M."/>
            <person name="Belter E."/>
            <person name="Du F."/>
            <person name="Kim K."/>
            <person name="Abbott R.M."/>
            <person name="Cotton M."/>
            <person name="Levy A."/>
            <person name="Marchetto P."/>
            <person name="Ochoa K."/>
            <person name="Jackson S.M."/>
            <person name="Gillam B."/>
            <person name="Chen W."/>
            <person name="Yan L."/>
            <person name="Higginbotham J."/>
            <person name="Cardenas M."/>
            <person name="Waligorski J."/>
            <person name="Applebaum E."/>
            <person name="Phelps L."/>
            <person name="Falcone J."/>
            <person name="Kanchi K."/>
            <person name="Thane T."/>
            <person name="Scimone A."/>
            <person name="Thane N."/>
            <person name="Henke J."/>
            <person name="Wang T."/>
            <person name="Ruppert J."/>
            <person name="Shah N."/>
            <person name="Rotter K."/>
            <person name="Hodges J."/>
            <person name="Ingenthron E."/>
            <person name="Cordes M."/>
            <person name="Kohlberg S."/>
            <person name="Sgro J."/>
            <person name="Delgado B."/>
            <person name="Mead K."/>
            <person name="Chinwalla A."/>
            <person name="Leonard S."/>
            <person name="Crouse K."/>
            <person name="Collura K."/>
            <person name="Kudrna D."/>
            <person name="Currie J."/>
            <person name="He R."/>
            <person name="Angelova A."/>
            <person name="Rajasekar S."/>
            <person name="Mueller T."/>
            <person name="Lomeli R."/>
            <person name="Scara G."/>
            <person name="Ko A."/>
            <person name="Delaney K."/>
            <person name="Wissotski M."/>
            <person name="Lopez G."/>
            <person name="Campos D."/>
            <person name="Braidotti M."/>
            <person name="Ashley E."/>
            <person name="Golser W."/>
            <person name="Kim H."/>
            <person name="Lee S."/>
            <person name="Lin J."/>
            <person name="Dujmic Z."/>
            <person name="Kim W."/>
            <person name="Talag J."/>
            <person name="Zuccolo A."/>
            <person name="Fan C."/>
            <person name="Sebastian A."/>
            <person name="Kramer M."/>
            <person name="Spiegel L."/>
            <person name="Nascimento L."/>
            <person name="Zutavern T."/>
            <person name="Miller B."/>
            <person name="Ambroise C."/>
            <person name="Muller S."/>
            <person name="Spooner W."/>
            <person name="Narechania A."/>
            <person name="Ren L."/>
            <person name="Wei S."/>
            <person name="Kumari S."/>
            <person name="Faga B."/>
            <person name="Levy M.J."/>
            <person name="McMahan L."/>
            <person name="Van Buren P."/>
            <person name="Vaughn M.W."/>
            <person name="Ying K."/>
            <person name="Yeh C.-T."/>
            <person name="Emrich S.J."/>
            <person name="Jia Y."/>
            <person name="Kalyanaraman A."/>
            <person name="Hsia A.-P."/>
            <person name="Barbazuk W.B."/>
            <person name="Baucom R.S."/>
            <person name="Brutnell T.P."/>
            <person name="Carpita N.C."/>
            <person name="Chaparro C."/>
            <person name="Chia J.-M."/>
            <person name="Deragon J.-M."/>
            <person name="Estill J.C."/>
            <person name="Fu Y."/>
            <person name="Jeddeloh J.A."/>
            <person name="Han Y."/>
            <person name="Lee H."/>
            <person name="Li P."/>
            <person name="Lisch D.R."/>
            <person name="Liu S."/>
            <person name="Liu Z."/>
            <person name="Nagel D.H."/>
            <person name="McCann M.C."/>
            <person name="SanMiguel P."/>
            <person name="Myers A.M."/>
            <person name="Nettleton D."/>
            <person name="Nguyen J."/>
            <person name="Penning B.W."/>
            <person name="Ponnala L."/>
            <person name="Schneider K.L."/>
            <person name="Schwartz D.C."/>
            <person name="Sharma A."/>
            <person name="Soderlund C."/>
            <person name="Springer N.M."/>
            <person name="Sun Q."/>
            <person name="Wang H."/>
            <person name="Waterman M."/>
            <person name="Westerman R."/>
            <person name="Wolfgruber T.K."/>
            <person name="Yang L."/>
            <person name="Yu Y."/>
            <person name="Zhang L."/>
            <person name="Zhou S."/>
            <person name="Zhu Q."/>
            <person name="Bennetzen J.L."/>
            <person name="Dawe R.K."/>
            <person name="Jiang J."/>
            <person name="Jiang N."/>
            <person name="Presting G.G."/>
            <person name="Wessler S.R."/>
            <person name="Aluru S."/>
            <person name="Martienssen R.A."/>
            <person name="Clifton S.W."/>
            <person name="McCombie W.R."/>
            <person name="Wing R.A."/>
            <person name="Wilson R.K."/>
        </authorList>
    </citation>
    <scope>NUCLEOTIDE SEQUENCE [LARGE SCALE GENOMIC DNA]</scope>
    <source>
        <strain evidence="3">cv. B73</strain>
    </source>
</reference>
<accession>A0A804PSC1</accession>
<proteinExistence type="predicted"/>
<feature type="compositionally biased region" description="Basic residues" evidence="1">
    <location>
        <begin position="83"/>
        <end position="99"/>
    </location>
</feature>
<dbReference type="Proteomes" id="UP000007305">
    <property type="component" value="Chromosome 6"/>
</dbReference>
<organism evidence="2 3">
    <name type="scientific">Zea mays</name>
    <name type="common">Maize</name>
    <dbReference type="NCBI Taxonomy" id="4577"/>
    <lineage>
        <taxon>Eukaryota</taxon>
        <taxon>Viridiplantae</taxon>
        <taxon>Streptophyta</taxon>
        <taxon>Embryophyta</taxon>
        <taxon>Tracheophyta</taxon>
        <taxon>Spermatophyta</taxon>
        <taxon>Magnoliopsida</taxon>
        <taxon>Liliopsida</taxon>
        <taxon>Poales</taxon>
        <taxon>Poaceae</taxon>
        <taxon>PACMAD clade</taxon>
        <taxon>Panicoideae</taxon>
        <taxon>Andropogonodae</taxon>
        <taxon>Andropogoneae</taxon>
        <taxon>Tripsacinae</taxon>
        <taxon>Zea</taxon>
    </lineage>
</organism>
<feature type="compositionally biased region" description="Basic residues" evidence="1">
    <location>
        <begin position="110"/>
        <end position="122"/>
    </location>
</feature>
<evidence type="ECO:0000313" key="3">
    <source>
        <dbReference type="Proteomes" id="UP000007305"/>
    </source>
</evidence>
<sequence length="144" mass="16181">MTHILPKPCLDLRVGGSSSNPSFACIRSRSVSLFRFCYCPVPLSLTRAHAATSVTAIVSARRRGSPTARGPRTGSPRSSAVRGTRKRWRRRRRRRRSRQRPAAPGPPRTTRIRQVARSRPQRRAAPPLYDYRSMPLACNLFASS</sequence>
<reference evidence="2" key="2">
    <citation type="submission" date="2019-07" db="EMBL/GenBank/DDBJ databases">
        <authorList>
            <person name="Seetharam A."/>
            <person name="Woodhouse M."/>
            <person name="Cannon E."/>
        </authorList>
    </citation>
    <scope>NUCLEOTIDE SEQUENCE [LARGE SCALE GENOMIC DNA]</scope>
    <source>
        <strain evidence="2">cv. B73</strain>
    </source>
</reference>
<evidence type="ECO:0000256" key="1">
    <source>
        <dbReference type="SAM" id="MobiDB-lite"/>
    </source>
</evidence>
<name>A0A804PSC1_MAIZE</name>